<name>A0A431VP76_9PROT</name>
<dbReference type="AlphaFoldDB" id="A0A431VP76"/>
<dbReference type="OrthoDB" id="5464931at2"/>
<keyword evidence="2" id="KW-1185">Reference proteome</keyword>
<dbReference type="Proteomes" id="UP000277007">
    <property type="component" value="Unassembled WGS sequence"/>
</dbReference>
<evidence type="ECO:0000313" key="2">
    <source>
        <dbReference type="Proteomes" id="UP000277007"/>
    </source>
</evidence>
<dbReference type="EMBL" id="RXMA01000001">
    <property type="protein sequence ID" value="RTR24581.1"/>
    <property type="molecule type" value="Genomic_DNA"/>
</dbReference>
<evidence type="ECO:0000313" key="1">
    <source>
        <dbReference type="EMBL" id="RTR24581.1"/>
    </source>
</evidence>
<proteinExistence type="predicted"/>
<comment type="caution">
    <text evidence="1">The sequence shown here is derived from an EMBL/GenBank/DDBJ whole genome shotgun (WGS) entry which is preliminary data.</text>
</comment>
<sequence>MRDLLNSIHPITIIPPGVATSDNTPVVSAIVDRLGYGSVTFVLLTGSLADADATFAVLLEHGDAANLSDAVAVPDALLVGTEALAGFTFADDNKARKLGYVGGKRYQRLTITPTGNASAANLGAVAILGHPANAPTSNPPV</sequence>
<dbReference type="RefSeq" id="WP_126611627.1">
    <property type="nucleotide sequence ID" value="NZ_JBHUCY010000008.1"/>
</dbReference>
<organism evidence="1 2">
    <name type="scientific">Azospirillum griseum</name>
    <dbReference type="NCBI Taxonomy" id="2496639"/>
    <lineage>
        <taxon>Bacteria</taxon>
        <taxon>Pseudomonadati</taxon>
        <taxon>Pseudomonadota</taxon>
        <taxon>Alphaproteobacteria</taxon>
        <taxon>Rhodospirillales</taxon>
        <taxon>Azospirillaceae</taxon>
        <taxon>Azospirillum</taxon>
    </lineage>
</organism>
<protein>
    <submittedName>
        <fullName evidence="1">Uncharacterized protein</fullName>
    </submittedName>
</protein>
<reference evidence="1 2" key="1">
    <citation type="submission" date="2018-12" db="EMBL/GenBank/DDBJ databases">
        <authorList>
            <person name="Yang Y."/>
        </authorList>
    </citation>
    <scope>NUCLEOTIDE SEQUENCE [LARGE SCALE GENOMIC DNA]</scope>
    <source>
        <strain evidence="1 2">L-25-5w-1</strain>
    </source>
</reference>
<accession>A0A431VP76</accession>
<gene>
    <name evidence="1" type="ORF">EJ903_02155</name>
</gene>